<evidence type="ECO:0000313" key="3">
    <source>
        <dbReference type="RefSeq" id="XP_038987494.1"/>
    </source>
</evidence>
<keyword evidence="1" id="KW-1185">Reference proteome</keyword>
<reference evidence="2 3" key="2">
    <citation type="submission" date="2025-04" db="UniProtKB">
        <authorList>
            <consortium name="RefSeq"/>
        </authorList>
    </citation>
    <scope>IDENTIFICATION</scope>
    <source>
        <tissue evidence="2 3">Young leaves</tissue>
    </source>
</reference>
<sequence>MLEPVVQRCDNKEDIQLLLSNVNVRKSCYQYQSQWMAHWLQVSSSSTSSKCCTVADARYQENIVKEQGHLPVETTKSIEATKILSRGMNQGKTSANKSVHRADPNELNVVLDVHQSTESVRAENRQCKIINNSVVQKKMKLLDARAAVSDTLSVHKFPDSSIEWEKFNTYGIMNSENGCSELNSFPKFDINCKIESILNPKKRSVHGAVAGRLSEPQILLNETKLAPHVIEFASEEQQLKVEMMTQKNQEIDSCKSMKGFLHCQDDFTGSISHSAIERLKFFGSDMRPCNSTKGESDPLSSEHEFKEHSLNATVTSLEHMFRNISNNAAFMMSEMKGDDKIIARDFKRSRSRVSSGSMQMPRDSSPGDFPLRLLTSEHNNEELLNVSGSGLLPSQKSFLGLNRLDDIGYLRHSSCQMPNCSVLDVGTPRVQTTLNTANKRIGECQKLSDQVENLLITKKMGTELSHEKLMTEKSMDYAKVKGSPFFEMLTLPTVSQYIGMQYDDLQPLVNSSNIGDREDGNGMDTLETQDEPSYKTDTMLVGILHVPSSPAGETYSRVQEGVVCPKLSKCESTAASPTKQAVNGDAETKLRYMNVEHPTSSERAAGMTNREMNTSRTESMDADHILSHVGKPNNSNTSTLLESSVRADASSRWFKRLRQNPSDSLALGAKRFKIRDCQSSREIRTLFDRVVNCSKPSSALTKCLEEQQKLDKTMLSPHNVVHSYGASVKDIRFWIRRWCRNSSQAAPVQAKLATPVPCEPENSKVVPENFDGKQLPSIAAMALMGKAMNNFRPCEFQKRGSSVVWRMEGF</sequence>
<gene>
    <name evidence="2 3 4" type="primary">LOC103714986</name>
</gene>
<dbReference type="KEGG" id="pda:103714986"/>
<dbReference type="RefSeq" id="XP_038987493.1">
    <property type="nucleotide sequence ID" value="XM_039131565.1"/>
</dbReference>
<dbReference type="GeneID" id="103714986"/>
<dbReference type="RefSeq" id="XP_038987495.1">
    <property type="nucleotide sequence ID" value="XM_039131567.1"/>
</dbReference>
<dbReference type="AlphaFoldDB" id="A0A8B9AM96"/>
<proteinExistence type="predicted"/>
<reference evidence="1" key="1">
    <citation type="journal article" date="2019" name="Nat. Commun.">
        <title>Genome-wide association mapping of date palm fruit traits.</title>
        <authorList>
            <person name="Hazzouri K.M."/>
            <person name="Gros-Balthazard M."/>
            <person name="Flowers J.M."/>
            <person name="Copetti D."/>
            <person name="Lemansour A."/>
            <person name="Lebrun M."/>
            <person name="Masmoudi K."/>
            <person name="Ferrand S."/>
            <person name="Dhar M.I."/>
            <person name="Fresquez Z.A."/>
            <person name="Rosas U."/>
            <person name="Zhang J."/>
            <person name="Talag J."/>
            <person name="Lee S."/>
            <person name="Kudrna D."/>
            <person name="Powell R.F."/>
            <person name="Leitch I.J."/>
            <person name="Krueger R.R."/>
            <person name="Wing R.A."/>
            <person name="Amiri K.M.A."/>
            <person name="Purugganan M.D."/>
        </authorList>
    </citation>
    <scope>NUCLEOTIDE SEQUENCE [LARGE SCALE GENOMIC DNA]</scope>
    <source>
        <strain evidence="1">cv. Khalas</strain>
    </source>
</reference>
<dbReference type="PANTHER" id="PTHR36062:SF1">
    <property type="entry name" value="OS01G0687300 PROTEIN"/>
    <property type="match status" value="1"/>
</dbReference>
<name>A0A8B9AM96_PHODC</name>
<evidence type="ECO:0000313" key="1">
    <source>
        <dbReference type="Proteomes" id="UP000228380"/>
    </source>
</evidence>
<evidence type="ECO:0000313" key="2">
    <source>
        <dbReference type="RefSeq" id="XP_038987493.1"/>
    </source>
</evidence>
<dbReference type="OrthoDB" id="649277at2759"/>
<dbReference type="InterPro" id="IPR037476">
    <property type="entry name" value="PCH1"/>
</dbReference>
<accession>A0A8B9AM96</accession>
<protein>
    <submittedName>
        <fullName evidence="2 3">Uncharacterized protein LOC103714986</fullName>
    </submittedName>
</protein>
<evidence type="ECO:0000313" key="4">
    <source>
        <dbReference type="RefSeq" id="XP_038987495.1"/>
    </source>
</evidence>
<dbReference type="GO" id="GO:0010099">
    <property type="term" value="P:regulation of photomorphogenesis"/>
    <property type="evidence" value="ECO:0007669"/>
    <property type="project" value="InterPro"/>
</dbReference>
<dbReference type="Proteomes" id="UP000228380">
    <property type="component" value="Chromosome 11"/>
</dbReference>
<dbReference type="PANTHER" id="PTHR36062">
    <property type="entry name" value="OS01G0687300 PROTEIN"/>
    <property type="match status" value="1"/>
</dbReference>
<organism evidence="1 4">
    <name type="scientific">Phoenix dactylifera</name>
    <name type="common">Date palm</name>
    <dbReference type="NCBI Taxonomy" id="42345"/>
    <lineage>
        <taxon>Eukaryota</taxon>
        <taxon>Viridiplantae</taxon>
        <taxon>Streptophyta</taxon>
        <taxon>Embryophyta</taxon>
        <taxon>Tracheophyta</taxon>
        <taxon>Spermatophyta</taxon>
        <taxon>Magnoliopsida</taxon>
        <taxon>Liliopsida</taxon>
        <taxon>Arecaceae</taxon>
        <taxon>Coryphoideae</taxon>
        <taxon>Phoeniceae</taxon>
        <taxon>Phoenix</taxon>
    </lineage>
</organism>
<dbReference type="RefSeq" id="XP_038987494.1">
    <property type="nucleotide sequence ID" value="XM_039131566.1"/>
</dbReference>